<dbReference type="GO" id="GO:0005829">
    <property type="term" value="C:cytosol"/>
    <property type="evidence" value="ECO:0007669"/>
    <property type="project" value="TreeGrafter"/>
</dbReference>
<dbReference type="InterPro" id="IPR014729">
    <property type="entry name" value="Rossmann-like_a/b/a_fold"/>
</dbReference>
<feature type="binding site" evidence="10">
    <location>
        <begin position="246"/>
        <end position="252"/>
    </location>
    <ligand>
        <name>ATP</name>
        <dbReference type="ChEBI" id="CHEBI:30616"/>
    </ligand>
</feature>
<dbReference type="Gene3D" id="3.40.50.880">
    <property type="match status" value="1"/>
</dbReference>
<dbReference type="Gene3D" id="3.40.50.620">
    <property type="entry name" value="HUPs"/>
    <property type="match status" value="1"/>
</dbReference>
<name>A0A017TEF5_9BACT</name>
<keyword evidence="5 9" id="KW-0332">GMP biosynthesis</keyword>
<dbReference type="OrthoDB" id="9802219at2"/>
<keyword evidence="3 9" id="KW-0436">Ligase</keyword>
<dbReference type="STRING" id="1192034.CAP_8105"/>
<dbReference type="EMBL" id="ASRX01000008">
    <property type="protein sequence ID" value="EYF07604.1"/>
    <property type="molecule type" value="Genomic_DNA"/>
</dbReference>
<feature type="active site" evidence="9">
    <location>
        <position position="191"/>
    </location>
</feature>
<dbReference type="InterPro" id="IPR022310">
    <property type="entry name" value="NAD/GMP_synthase"/>
</dbReference>
<dbReference type="EC" id="6.3.5.2" evidence="9"/>
<keyword evidence="8 9" id="KW-0315">Glutamine amidotransferase</keyword>
<dbReference type="PANTHER" id="PTHR11922:SF2">
    <property type="entry name" value="GMP SYNTHASE [GLUTAMINE-HYDROLYZING]"/>
    <property type="match status" value="1"/>
</dbReference>
<dbReference type="InterPro" id="IPR022955">
    <property type="entry name" value="GMP_synthase"/>
</dbReference>
<evidence type="ECO:0000256" key="10">
    <source>
        <dbReference type="PROSITE-ProRule" id="PRU00886"/>
    </source>
</evidence>
<dbReference type="CDD" id="cd01742">
    <property type="entry name" value="GATase1_GMP_Synthase"/>
    <property type="match status" value="1"/>
</dbReference>
<dbReference type="PRINTS" id="PR00097">
    <property type="entry name" value="ANTSNTHASEII"/>
</dbReference>
<evidence type="ECO:0000256" key="5">
    <source>
        <dbReference type="ARBA" id="ARBA00022749"/>
    </source>
</evidence>
<dbReference type="InterPro" id="IPR025777">
    <property type="entry name" value="GMPS_ATP_PPase_dom"/>
</dbReference>
<dbReference type="PROSITE" id="PS51553">
    <property type="entry name" value="GMPS_ATP_PPASE"/>
    <property type="match status" value="1"/>
</dbReference>
<evidence type="ECO:0000256" key="6">
    <source>
        <dbReference type="ARBA" id="ARBA00022755"/>
    </source>
</evidence>
<dbReference type="PANTHER" id="PTHR11922">
    <property type="entry name" value="GMP SYNTHASE-RELATED"/>
    <property type="match status" value="1"/>
</dbReference>
<dbReference type="InterPro" id="IPR017926">
    <property type="entry name" value="GATASE"/>
</dbReference>
<feature type="active site" description="Nucleophile" evidence="9">
    <location>
        <position position="102"/>
    </location>
</feature>
<comment type="pathway">
    <text evidence="2 9">Purine metabolism; GMP biosynthesis; GMP from XMP (L-Gln route): step 1/1.</text>
</comment>
<dbReference type="CDD" id="cd01997">
    <property type="entry name" value="GMP_synthase_C"/>
    <property type="match status" value="1"/>
</dbReference>
<protein>
    <recommendedName>
        <fullName evidence="9">GMP synthase [glutamine-hydrolyzing]</fullName>
        <ecNumber evidence="9">6.3.5.2</ecNumber>
    </recommendedName>
    <alternativeName>
        <fullName evidence="9">GMP synthetase</fullName>
    </alternativeName>
    <alternativeName>
        <fullName evidence="9">Glutamine amidotransferase</fullName>
    </alternativeName>
</protein>
<dbReference type="GO" id="GO:0005524">
    <property type="term" value="F:ATP binding"/>
    <property type="evidence" value="ECO:0007669"/>
    <property type="project" value="UniProtKB-UniRule"/>
</dbReference>
<dbReference type="Proteomes" id="UP000019678">
    <property type="component" value="Unassembled WGS sequence"/>
</dbReference>
<proteinExistence type="inferred from homology"/>
<dbReference type="SUPFAM" id="SSF52317">
    <property type="entry name" value="Class I glutamine amidotransferase-like"/>
    <property type="match status" value="1"/>
</dbReference>
<dbReference type="InterPro" id="IPR004739">
    <property type="entry name" value="GMP_synth_GATase"/>
</dbReference>
<comment type="caution">
    <text evidence="12">The sequence shown here is derived from an EMBL/GenBank/DDBJ whole genome shotgun (WGS) entry which is preliminary data.</text>
</comment>
<accession>A0A017TEF5</accession>
<dbReference type="HAMAP" id="MF_00344">
    <property type="entry name" value="GMP_synthase"/>
    <property type="match status" value="1"/>
</dbReference>
<keyword evidence="7 9" id="KW-0067">ATP-binding</keyword>
<comment type="catalytic activity">
    <reaction evidence="9">
        <text>XMP + L-glutamine + ATP + H2O = GMP + L-glutamate + AMP + diphosphate + 2 H(+)</text>
        <dbReference type="Rhea" id="RHEA:11680"/>
        <dbReference type="ChEBI" id="CHEBI:15377"/>
        <dbReference type="ChEBI" id="CHEBI:15378"/>
        <dbReference type="ChEBI" id="CHEBI:29985"/>
        <dbReference type="ChEBI" id="CHEBI:30616"/>
        <dbReference type="ChEBI" id="CHEBI:33019"/>
        <dbReference type="ChEBI" id="CHEBI:57464"/>
        <dbReference type="ChEBI" id="CHEBI:58115"/>
        <dbReference type="ChEBI" id="CHEBI:58359"/>
        <dbReference type="ChEBI" id="CHEBI:456215"/>
        <dbReference type="EC" id="6.3.5.2"/>
    </reaction>
</comment>
<evidence type="ECO:0000256" key="8">
    <source>
        <dbReference type="ARBA" id="ARBA00022962"/>
    </source>
</evidence>
<keyword evidence="4 9" id="KW-0547">Nucleotide-binding</keyword>
<dbReference type="Gene3D" id="3.30.300.10">
    <property type="match status" value="1"/>
</dbReference>
<dbReference type="UniPathway" id="UPA00189">
    <property type="reaction ID" value="UER00296"/>
</dbReference>
<dbReference type="PROSITE" id="PS51273">
    <property type="entry name" value="GATASE_TYPE_1"/>
    <property type="match status" value="1"/>
</dbReference>
<feature type="domain" description="GMPS ATP-PPase" evidence="11">
    <location>
        <begin position="218"/>
        <end position="410"/>
    </location>
</feature>
<comment type="function">
    <text evidence="1 9">Catalyzes the synthesis of GMP from XMP.</text>
</comment>
<feature type="active site" evidence="9">
    <location>
        <position position="193"/>
    </location>
</feature>
<evidence type="ECO:0000256" key="3">
    <source>
        <dbReference type="ARBA" id="ARBA00022598"/>
    </source>
</evidence>
<dbReference type="eggNOG" id="COG0519">
    <property type="taxonomic scope" value="Bacteria"/>
</dbReference>
<sequence>MHSTSVEARDARDEHGAAVGHPREMVAILDFGSQYTQLIARRVREAGVYCEIYRYDVPVAQLRRPNVKALILSGGPASVYGVDAPHASREVLELPLPILGICYGLQFLAHQLGGKVERAAEGEYGPAKVEVQRTTGVFSRFEKGEMLDVWMSHGDRLSELPAGFEPLGASASCEYCAIGNEASQIYGLQFHPEVVHTKRGKDILEGFLFDVVKLGRSWTPASIVDQAVAAVQEKVGPDARAVLGLSGGVDSSVAAVLCHRALGDRLTCIFVDNGLLREGEGEAVERMFGEHFRLNLIHVKAGERFLDALAGVSDPEQKRKIIGRVFIEVFEEEARKIPGASFLVQGTLYPDVIESVSFKGPSAVIKSHHNVGGLPERMQLGLVEPLRELFKDEVRAAGEALAMPREVLYRQPFPGPGLAVRCLGAVSAEKLRVLREADAIFEEEVRAAGLYEVLWQSFCVLLPVRTVGVMGDERTYDEVIALRAVHSTDGMTADWARLPYDLVGRVSARIINEVRGVNRVVLDVSSKPPSTIEWE</sequence>
<evidence type="ECO:0000313" key="13">
    <source>
        <dbReference type="Proteomes" id="UP000019678"/>
    </source>
</evidence>
<dbReference type="SUPFAM" id="SSF54810">
    <property type="entry name" value="GMP synthetase C-terminal dimerisation domain"/>
    <property type="match status" value="1"/>
</dbReference>
<dbReference type="InterPro" id="IPR029062">
    <property type="entry name" value="Class_I_gatase-like"/>
</dbReference>
<evidence type="ECO:0000256" key="9">
    <source>
        <dbReference type="HAMAP-Rule" id="MF_00344"/>
    </source>
</evidence>
<dbReference type="Pfam" id="PF00958">
    <property type="entry name" value="GMP_synt_C"/>
    <property type="match status" value="1"/>
</dbReference>
<reference evidence="12 13" key="1">
    <citation type="submission" date="2013-05" db="EMBL/GenBank/DDBJ databases">
        <title>Genome assembly of Chondromyces apiculatus DSM 436.</title>
        <authorList>
            <person name="Sharma G."/>
            <person name="Khatri I."/>
            <person name="Kaur C."/>
            <person name="Mayilraj S."/>
            <person name="Subramanian S."/>
        </authorList>
    </citation>
    <scope>NUCLEOTIDE SEQUENCE [LARGE SCALE GENOMIC DNA]</scope>
    <source>
        <strain evidence="12 13">DSM 436</strain>
    </source>
</reference>
<dbReference type="FunFam" id="3.40.50.880:FF:000001">
    <property type="entry name" value="GMP synthase [glutamine-hydrolyzing]"/>
    <property type="match status" value="1"/>
</dbReference>
<dbReference type="PRINTS" id="PR00096">
    <property type="entry name" value="GATASE"/>
</dbReference>
<dbReference type="NCBIfam" id="NF000848">
    <property type="entry name" value="PRK00074.1"/>
    <property type="match status" value="1"/>
</dbReference>
<organism evidence="12 13">
    <name type="scientific">Chondromyces apiculatus DSM 436</name>
    <dbReference type="NCBI Taxonomy" id="1192034"/>
    <lineage>
        <taxon>Bacteria</taxon>
        <taxon>Pseudomonadati</taxon>
        <taxon>Myxococcota</taxon>
        <taxon>Polyangia</taxon>
        <taxon>Polyangiales</taxon>
        <taxon>Polyangiaceae</taxon>
        <taxon>Chondromyces</taxon>
    </lineage>
</organism>
<evidence type="ECO:0000256" key="2">
    <source>
        <dbReference type="ARBA" id="ARBA00005153"/>
    </source>
</evidence>
<evidence type="ECO:0000256" key="4">
    <source>
        <dbReference type="ARBA" id="ARBA00022741"/>
    </source>
</evidence>
<gene>
    <name evidence="9" type="primary">guaA</name>
    <name evidence="12" type="ORF">CAP_8105</name>
</gene>
<keyword evidence="13" id="KW-1185">Reference proteome</keyword>
<dbReference type="NCBIfam" id="TIGR00884">
    <property type="entry name" value="guaA_Cterm"/>
    <property type="match status" value="1"/>
</dbReference>
<dbReference type="AlphaFoldDB" id="A0A017TEF5"/>
<keyword evidence="6 9" id="KW-0658">Purine biosynthesis</keyword>
<dbReference type="GO" id="GO:0003921">
    <property type="term" value="F:GMP synthase activity"/>
    <property type="evidence" value="ECO:0007669"/>
    <property type="project" value="InterPro"/>
</dbReference>
<evidence type="ECO:0000256" key="1">
    <source>
        <dbReference type="ARBA" id="ARBA00002332"/>
    </source>
</evidence>
<evidence type="ECO:0000256" key="7">
    <source>
        <dbReference type="ARBA" id="ARBA00022840"/>
    </source>
</evidence>
<dbReference type="NCBIfam" id="TIGR00888">
    <property type="entry name" value="guaA_Nterm"/>
    <property type="match status" value="1"/>
</dbReference>
<comment type="subunit">
    <text evidence="9">Homodimer.</text>
</comment>
<dbReference type="FunFam" id="3.30.300.10:FF:000002">
    <property type="entry name" value="GMP synthase [glutamine-hydrolyzing]"/>
    <property type="match status" value="1"/>
</dbReference>
<dbReference type="Pfam" id="PF00117">
    <property type="entry name" value="GATase"/>
    <property type="match status" value="1"/>
</dbReference>
<evidence type="ECO:0000259" key="11">
    <source>
        <dbReference type="PROSITE" id="PS51553"/>
    </source>
</evidence>
<dbReference type="Pfam" id="PF02540">
    <property type="entry name" value="NAD_synthase"/>
    <property type="match status" value="1"/>
</dbReference>
<dbReference type="FunFam" id="3.40.50.620:FF:000001">
    <property type="entry name" value="GMP synthase [glutamine-hydrolyzing]"/>
    <property type="match status" value="1"/>
</dbReference>
<evidence type="ECO:0000313" key="12">
    <source>
        <dbReference type="EMBL" id="EYF07604.1"/>
    </source>
</evidence>
<dbReference type="InterPro" id="IPR001674">
    <property type="entry name" value="GMP_synth_C"/>
</dbReference>
<dbReference type="SUPFAM" id="SSF52402">
    <property type="entry name" value="Adenine nucleotide alpha hydrolases-like"/>
    <property type="match status" value="1"/>
</dbReference>